<protein>
    <submittedName>
        <fullName evidence="2">Glycosyltransferase family 4 protein</fullName>
    </submittedName>
</protein>
<gene>
    <name evidence="2" type="ORF">ABXS69_08045</name>
</gene>
<name>A0AAU8N3G5_9ACTO</name>
<feature type="compositionally biased region" description="Low complexity" evidence="1">
    <location>
        <begin position="164"/>
        <end position="176"/>
    </location>
</feature>
<evidence type="ECO:0000313" key="2">
    <source>
        <dbReference type="EMBL" id="XCP81925.1"/>
    </source>
</evidence>
<accession>A0AAU8N3G5</accession>
<dbReference type="Pfam" id="PF13692">
    <property type="entry name" value="Glyco_trans_1_4"/>
    <property type="match status" value="1"/>
</dbReference>
<dbReference type="CDD" id="cd03794">
    <property type="entry name" value="GT4_WbuB-like"/>
    <property type="match status" value="1"/>
</dbReference>
<dbReference type="EMBL" id="CP159989">
    <property type="protein sequence ID" value="XCP81925.1"/>
    <property type="molecule type" value="Genomic_DNA"/>
</dbReference>
<dbReference type="PANTHER" id="PTHR45947:SF3">
    <property type="entry name" value="SULFOQUINOVOSYL TRANSFERASE SQD2"/>
    <property type="match status" value="1"/>
</dbReference>
<organism evidence="2">
    <name type="scientific">Actinomyces timonensis</name>
    <dbReference type="NCBI Taxonomy" id="1288391"/>
    <lineage>
        <taxon>Bacteria</taxon>
        <taxon>Bacillati</taxon>
        <taxon>Actinomycetota</taxon>
        <taxon>Actinomycetes</taxon>
        <taxon>Actinomycetales</taxon>
        <taxon>Actinomycetaceae</taxon>
        <taxon>Actinomyces</taxon>
    </lineage>
</organism>
<proteinExistence type="predicted"/>
<feature type="region of interest" description="Disordered" evidence="1">
    <location>
        <begin position="157"/>
        <end position="176"/>
    </location>
</feature>
<reference evidence="2" key="1">
    <citation type="submission" date="2024-05" db="EMBL/GenBank/DDBJ databases">
        <title>Draft genome assemblies of 36 bacteria isolated from hibernating arctic ground squirrels.</title>
        <authorList>
            <person name="McKee H."/>
            <person name="Mullen L."/>
            <person name="Drown D.M."/>
            <person name="Duddleston K.N."/>
        </authorList>
    </citation>
    <scope>NUCLEOTIDE SEQUENCE</scope>
    <source>
        <strain evidence="2">AR004</strain>
    </source>
</reference>
<dbReference type="RefSeq" id="WP_366180177.1">
    <property type="nucleotide sequence ID" value="NZ_CP159989.1"/>
</dbReference>
<dbReference type="SUPFAM" id="SSF53756">
    <property type="entry name" value="UDP-Glycosyltransferase/glycogen phosphorylase"/>
    <property type="match status" value="1"/>
</dbReference>
<dbReference type="PANTHER" id="PTHR45947">
    <property type="entry name" value="SULFOQUINOVOSYL TRANSFERASE SQD2"/>
    <property type="match status" value="1"/>
</dbReference>
<dbReference type="GO" id="GO:0016758">
    <property type="term" value="F:hexosyltransferase activity"/>
    <property type="evidence" value="ECO:0007669"/>
    <property type="project" value="TreeGrafter"/>
</dbReference>
<dbReference type="InterPro" id="IPR050194">
    <property type="entry name" value="Glycosyltransferase_grp1"/>
</dbReference>
<evidence type="ECO:0000256" key="1">
    <source>
        <dbReference type="SAM" id="MobiDB-lite"/>
    </source>
</evidence>
<dbReference type="AlphaFoldDB" id="A0AAU8N3G5"/>
<sequence>MRILLLTHYWAPEAGAPQNRWQWLARGLVGRGHDLAVLTPAPHYPVGALLDPSPRLAPGAIARDDSGAMVHRTAFRGYGTGIGERGADQGLAAADGARLALARFSGRHRPDVVIGSVPGLPTLPAALAVGHALRRPVVAELRDAWPDILESSRRWAGAPGEMGATGRAGRAGSAGSAVHADGVSSAIGGAAPRLSRHRAVGLIPPVVTALERRADAIVTTTESFAQALRERGMRRVEVIRNSAAPSDWALPAPPPRRHGDDGRPELRVVYLGTVGRSQGLAAAVEAAALAERRGARLRLRIVGDGARAARIRATAERLGAPVEMLPLVAPGAVAEHYTWADTVLVSLQDWPAMSMTVPSKLYEALATGRHISGAVAGEAAGIIRSASAGLVVPPQDPGALAAAWADLAANRSALAVSAGPQWLARHADRDDLVDGYEALLAEVAHG</sequence>
<dbReference type="Gene3D" id="3.40.50.2000">
    <property type="entry name" value="Glycogen Phosphorylase B"/>
    <property type="match status" value="2"/>
</dbReference>